<gene>
    <name evidence="2" type="ORF">JEQ12_016972</name>
</gene>
<evidence type="ECO:0000313" key="3">
    <source>
        <dbReference type="Proteomes" id="UP000664991"/>
    </source>
</evidence>
<proteinExistence type="predicted"/>
<dbReference type="Proteomes" id="UP000664991">
    <property type="component" value="Unassembled WGS sequence"/>
</dbReference>
<protein>
    <submittedName>
        <fullName evidence="2">Uncharacterized protein</fullName>
    </submittedName>
</protein>
<organism evidence="2 3">
    <name type="scientific">Ovis aries</name>
    <name type="common">Sheep</name>
    <dbReference type="NCBI Taxonomy" id="9940"/>
    <lineage>
        <taxon>Eukaryota</taxon>
        <taxon>Metazoa</taxon>
        <taxon>Chordata</taxon>
        <taxon>Craniata</taxon>
        <taxon>Vertebrata</taxon>
        <taxon>Euteleostomi</taxon>
        <taxon>Mammalia</taxon>
        <taxon>Eutheria</taxon>
        <taxon>Laurasiatheria</taxon>
        <taxon>Artiodactyla</taxon>
        <taxon>Ruminantia</taxon>
        <taxon>Pecora</taxon>
        <taxon>Bovidae</taxon>
        <taxon>Caprinae</taxon>
        <taxon>Ovis</taxon>
    </lineage>
</organism>
<accession>A0A836D396</accession>
<sequence>MQACHPVLRHSAPQPPSGGQRQVLRPREKHNGNTSLGGRENHMRPARQNTPLLHSTETPGTKIQVSRLGKGLLRWGEHDRNADLGLRRHRAGKEWFVPISWNDQRRDRRRDSNLAGQGPKDRLRGSVALEEELWAWKREPQVSFLALLPVNSVTSAQEAPSPF</sequence>
<name>A0A836D396_SHEEP</name>
<dbReference type="EMBL" id="JAEMGP010000005">
    <property type="protein sequence ID" value="KAG5209407.1"/>
    <property type="molecule type" value="Genomic_DNA"/>
</dbReference>
<dbReference type="AlphaFoldDB" id="A0A836D396"/>
<reference evidence="2 3" key="1">
    <citation type="submission" date="2020-12" db="EMBL/GenBank/DDBJ databases">
        <title>De novo assembly of Tibetan sheep genome.</title>
        <authorList>
            <person name="Li X."/>
        </authorList>
    </citation>
    <scope>NUCLEOTIDE SEQUENCE [LARGE SCALE GENOMIC DNA]</scope>
    <source>
        <tissue evidence="2">Heart</tissue>
    </source>
</reference>
<feature type="region of interest" description="Disordered" evidence="1">
    <location>
        <begin position="1"/>
        <end position="64"/>
    </location>
</feature>
<feature type="compositionally biased region" description="Polar residues" evidence="1">
    <location>
        <begin position="47"/>
        <end position="64"/>
    </location>
</feature>
<comment type="caution">
    <text evidence="2">The sequence shown here is derived from an EMBL/GenBank/DDBJ whole genome shotgun (WGS) entry which is preliminary data.</text>
</comment>
<evidence type="ECO:0000313" key="2">
    <source>
        <dbReference type="EMBL" id="KAG5209407.1"/>
    </source>
</evidence>
<evidence type="ECO:0000256" key="1">
    <source>
        <dbReference type="SAM" id="MobiDB-lite"/>
    </source>
</evidence>